<dbReference type="GO" id="GO:0008270">
    <property type="term" value="F:zinc ion binding"/>
    <property type="evidence" value="ECO:0007669"/>
    <property type="project" value="UniProtKB-KW"/>
</dbReference>
<comment type="caution">
    <text evidence="16">The sequence shown here is derived from an EMBL/GenBank/DDBJ whole genome shotgun (WGS) entry which is preliminary data.</text>
</comment>
<name>A0A068RIV7_9FUNG</name>
<gene>
    <name evidence="16" type="ORF">LCOR_01815.1</name>
</gene>
<dbReference type="VEuPathDB" id="FungiDB:LCOR_01815.1"/>
<dbReference type="InterPro" id="IPR013083">
    <property type="entry name" value="Znf_RING/FYVE/PHD"/>
</dbReference>
<dbReference type="GO" id="GO:0016567">
    <property type="term" value="P:protein ubiquitination"/>
    <property type="evidence" value="ECO:0007669"/>
    <property type="project" value="TreeGrafter"/>
</dbReference>
<dbReference type="Gene3D" id="3.30.40.10">
    <property type="entry name" value="Zinc/RING finger domain, C3HC4 (zinc finger)"/>
    <property type="match status" value="1"/>
</dbReference>
<keyword evidence="9" id="KW-0862">Zinc</keyword>
<evidence type="ECO:0000256" key="10">
    <source>
        <dbReference type="ARBA" id="ARBA00022989"/>
    </source>
</evidence>
<dbReference type="GO" id="GO:0061630">
    <property type="term" value="F:ubiquitin protein ligase activity"/>
    <property type="evidence" value="ECO:0007669"/>
    <property type="project" value="UniProtKB-EC"/>
</dbReference>
<evidence type="ECO:0000256" key="5">
    <source>
        <dbReference type="ARBA" id="ARBA00022692"/>
    </source>
</evidence>
<accession>A0A068RIV7</accession>
<dbReference type="OrthoDB" id="8062037at2759"/>
<evidence type="ECO:0000313" key="17">
    <source>
        <dbReference type="Proteomes" id="UP000027586"/>
    </source>
</evidence>
<evidence type="ECO:0000256" key="2">
    <source>
        <dbReference type="ARBA" id="ARBA00004141"/>
    </source>
</evidence>
<evidence type="ECO:0000256" key="1">
    <source>
        <dbReference type="ARBA" id="ARBA00000900"/>
    </source>
</evidence>
<dbReference type="SUPFAM" id="SSF57850">
    <property type="entry name" value="RING/U-box"/>
    <property type="match status" value="1"/>
</dbReference>
<keyword evidence="8" id="KW-0833">Ubl conjugation pathway</keyword>
<comment type="subcellular location">
    <subcellularLocation>
        <location evidence="2">Membrane</location>
        <topology evidence="2">Multi-pass membrane protein</topology>
    </subcellularLocation>
</comment>
<dbReference type="InterPro" id="IPR003137">
    <property type="entry name" value="PA_domain"/>
</dbReference>
<keyword evidence="14" id="KW-0732">Signal</keyword>
<organism evidence="16 17">
    <name type="scientific">Lichtheimia corymbifera JMRC:FSU:9682</name>
    <dbReference type="NCBI Taxonomy" id="1263082"/>
    <lineage>
        <taxon>Eukaryota</taxon>
        <taxon>Fungi</taxon>
        <taxon>Fungi incertae sedis</taxon>
        <taxon>Mucoromycota</taxon>
        <taxon>Mucoromycotina</taxon>
        <taxon>Mucoromycetes</taxon>
        <taxon>Mucorales</taxon>
        <taxon>Lichtheimiaceae</taxon>
        <taxon>Lichtheimia</taxon>
    </lineage>
</organism>
<evidence type="ECO:0000313" key="16">
    <source>
        <dbReference type="EMBL" id="CDH50093.1"/>
    </source>
</evidence>
<evidence type="ECO:0000256" key="8">
    <source>
        <dbReference type="ARBA" id="ARBA00022786"/>
    </source>
</evidence>
<dbReference type="GO" id="GO:0006511">
    <property type="term" value="P:ubiquitin-dependent protein catabolic process"/>
    <property type="evidence" value="ECO:0007669"/>
    <property type="project" value="TreeGrafter"/>
</dbReference>
<reference evidence="16" key="1">
    <citation type="submission" date="2013-08" db="EMBL/GenBank/DDBJ databases">
        <title>Gene expansion shapes genome architecture in the human pathogen Lichtheimia corymbifera: an evolutionary genomics analysis in the ancient terrestrial Mucorales (Mucoromycotina).</title>
        <authorList>
            <person name="Schwartze V.U."/>
            <person name="Winter S."/>
            <person name="Shelest E."/>
            <person name="Marcet-Houben M."/>
            <person name="Horn F."/>
            <person name="Wehner S."/>
            <person name="Hoffmann K."/>
            <person name="Riege K."/>
            <person name="Sammeth M."/>
            <person name="Nowrousian M."/>
            <person name="Valiante V."/>
            <person name="Linde J."/>
            <person name="Jacobsen I.D."/>
            <person name="Marz M."/>
            <person name="Brakhage A.A."/>
            <person name="Gabaldon T."/>
            <person name="Bocker S."/>
            <person name="Voigt K."/>
        </authorList>
    </citation>
    <scope>NUCLEOTIDE SEQUENCE [LARGE SCALE GENOMIC DNA]</scope>
    <source>
        <strain evidence="16">FSU 9682</strain>
    </source>
</reference>
<dbReference type="Pfam" id="PF02225">
    <property type="entry name" value="PA"/>
    <property type="match status" value="1"/>
</dbReference>
<dbReference type="Proteomes" id="UP000027586">
    <property type="component" value="Unassembled WGS sequence"/>
</dbReference>
<dbReference type="EMBL" id="CBTN010000005">
    <property type="protein sequence ID" value="CDH50093.1"/>
    <property type="molecule type" value="Genomic_DNA"/>
</dbReference>
<protein>
    <recommendedName>
        <fullName evidence="3">RING-type E3 ubiquitin transferase</fullName>
        <ecNumber evidence="3">2.3.2.27</ecNumber>
    </recommendedName>
</protein>
<evidence type="ECO:0000256" key="6">
    <source>
        <dbReference type="ARBA" id="ARBA00022723"/>
    </source>
</evidence>
<evidence type="ECO:0000256" key="14">
    <source>
        <dbReference type="SAM" id="SignalP"/>
    </source>
</evidence>
<keyword evidence="4" id="KW-0808">Transferase</keyword>
<evidence type="ECO:0000256" key="3">
    <source>
        <dbReference type="ARBA" id="ARBA00012483"/>
    </source>
</evidence>
<dbReference type="InterPro" id="IPR046450">
    <property type="entry name" value="PA_dom_sf"/>
</dbReference>
<dbReference type="SMART" id="SM00184">
    <property type="entry name" value="RING"/>
    <property type="match status" value="1"/>
</dbReference>
<dbReference type="GO" id="GO:0016020">
    <property type="term" value="C:membrane"/>
    <property type="evidence" value="ECO:0007669"/>
    <property type="project" value="UniProtKB-SubCell"/>
</dbReference>
<dbReference type="CDD" id="cd16454">
    <property type="entry name" value="RING-H2_PA-TM-RING"/>
    <property type="match status" value="1"/>
</dbReference>
<evidence type="ECO:0000256" key="7">
    <source>
        <dbReference type="ARBA" id="ARBA00022771"/>
    </source>
</evidence>
<proteinExistence type="predicted"/>
<dbReference type="AlphaFoldDB" id="A0A068RIV7"/>
<keyword evidence="5 13" id="KW-0812">Transmembrane</keyword>
<evidence type="ECO:0000256" key="9">
    <source>
        <dbReference type="ARBA" id="ARBA00022833"/>
    </source>
</evidence>
<dbReference type="Gene3D" id="3.50.30.30">
    <property type="match status" value="1"/>
</dbReference>
<evidence type="ECO:0000256" key="11">
    <source>
        <dbReference type="ARBA" id="ARBA00023136"/>
    </source>
</evidence>
<dbReference type="EC" id="2.3.2.27" evidence="3"/>
<dbReference type="STRING" id="1263082.A0A068RIV7"/>
<evidence type="ECO:0000256" key="12">
    <source>
        <dbReference type="PROSITE-ProRule" id="PRU00175"/>
    </source>
</evidence>
<evidence type="ECO:0000256" key="4">
    <source>
        <dbReference type="ARBA" id="ARBA00022679"/>
    </source>
</evidence>
<dbReference type="Pfam" id="PF13639">
    <property type="entry name" value="zf-RING_2"/>
    <property type="match status" value="1"/>
</dbReference>
<evidence type="ECO:0000256" key="13">
    <source>
        <dbReference type="SAM" id="Phobius"/>
    </source>
</evidence>
<dbReference type="PANTHER" id="PTHR45977">
    <property type="entry name" value="TARGET OF ERK KINASE MPK-1"/>
    <property type="match status" value="1"/>
</dbReference>
<feature type="transmembrane region" description="Helical" evidence="13">
    <location>
        <begin position="221"/>
        <end position="244"/>
    </location>
</feature>
<comment type="catalytic activity">
    <reaction evidence="1">
        <text>S-ubiquitinyl-[E2 ubiquitin-conjugating enzyme]-L-cysteine + [acceptor protein]-L-lysine = [E2 ubiquitin-conjugating enzyme]-L-cysteine + N(6)-ubiquitinyl-[acceptor protein]-L-lysine.</text>
        <dbReference type="EC" id="2.3.2.27"/>
    </reaction>
</comment>
<keyword evidence="17" id="KW-1185">Reference proteome</keyword>
<keyword evidence="10 13" id="KW-1133">Transmembrane helix</keyword>
<feature type="domain" description="RING-type" evidence="15">
    <location>
        <begin position="333"/>
        <end position="375"/>
    </location>
</feature>
<dbReference type="InterPro" id="IPR001841">
    <property type="entry name" value="Znf_RING"/>
</dbReference>
<feature type="signal peptide" evidence="14">
    <location>
        <begin position="1"/>
        <end position="24"/>
    </location>
</feature>
<evidence type="ECO:0000259" key="15">
    <source>
        <dbReference type="PROSITE" id="PS50089"/>
    </source>
</evidence>
<feature type="chain" id="PRO_5001652540" description="RING-type E3 ubiquitin transferase" evidence="14">
    <location>
        <begin position="25"/>
        <end position="439"/>
    </location>
</feature>
<sequence length="439" mass="48684">MYYSFPIILIFITIVSLLPPRAHASLFNLFSNPAITQDVVWLYANSSSISEVATNIPAVMYDDDVRPASNLTQPSGSGLRGILYDRNKSCPSQQQQNITTFFNNDYQHSIPRIALVKGGGPCTLVEKIRLAQQDGAQGVVAFSEEAPSSGNTFPGDYVDNEMHIPSEAGIAIPVYHIDPDMGIHLEHSIADLASKASPQQQQAIRVLLLPGNSHGPNPWELTLIIMIVLLGIGFITSVGMHFHLVRKNRILRQQVEAGLIPPPPDMLPMGKQLLDSDQLDKMPTRTIGGEEAAQEHRAVRRKASRISNASKIDTSAIHNKQQDEEDEDDEYTCVICLEKLEHGDTVRQLPCEHEYHCECIDPWLTSKSGECPLCKFDCVAALAPPSQEQPSKDENVSWTSRIKRIFIRRRQRQPDVEEHNVELDSIELSSTATAAPGAR</sequence>
<dbReference type="PROSITE" id="PS50089">
    <property type="entry name" value="ZF_RING_2"/>
    <property type="match status" value="1"/>
</dbReference>
<keyword evidence="7 12" id="KW-0863">Zinc-finger</keyword>
<keyword evidence="6" id="KW-0479">Metal-binding</keyword>
<keyword evidence="11 13" id="KW-0472">Membrane</keyword>
<dbReference type="PANTHER" id="PTHR45977:SF4">
    <property type="entry name" value="RING-TYPE DOMAIN-CONTAINING PROTEIN"/>
    <property type="match status" value="1"/>
</dbReference>
<dbReference type="SUPFAM" id="SSF52025">
    <property type="entry name" value="PA domain"/>
    <property type="match status" value="1"/>
</dbReference>